<proteinExistence type="inferred from homology"/>
<dbReference type="PANTHER" id="PTHR32322:SF9">
    <property type="entry name" value="AMINO-ACID METABOLITE EFFLUX PUMP-RELATED"/>
    <property type="match status" value="1"/>
</dbReference>
<dbReference type="Proteomes" id="UP001321486">
    <property type="component" value="Chromosome"/>
</dbReference>
<evidence type="ECO:0000256" key="5">
    <source>
        <dbReference type="ARBA" id="ARBA00023136"/>
    </source>
</evidence>
<feature type="region of interest" description="Disordered" evidence="6">
    <location>
        <begin position="291"/>
        <end position="319"/>
    </location>
</feature>
<evidence type="ECO:0000259" key="8">
    <source>
        <dbReference type="Pfam" id="PF00892"/>
    </source>
</evidence>
<feature type="compositionally biased region" description="Low complexity" evidence="6">
    <location>
        <begin position="307"/>
        <end position="319"/>
    </location>
</feature>
<dbReference type="EMBL" id="AP027732">
    <property type="protein sequence ID" value="BDZ47990.1"/>
    <property type="molecule type" value="Genomic_DNA"/>
</dbReference>
<sequence length="319" mass="33097">MTSRDRLLAALVAVIWGLNFPATALALEHFPPFLMVAVRFGLLAIPTVLFVPRPAIPVRWLLAIGTGLGILQFAFLYLGMSAGMESGLASIVLQASAPFTVLIAAAALRERISGRQAIGIGIAAAGLAAIAVHRAQVSAILPVALVLAAALGWALGNVASRKAAAPNALHLTLWMSVVPPIPLFVLSWVFEGPRRIAGSLGTAFTPGALPSLFGLLYVVVVATVVGYGLWNGLLARYPSSTVAPFSMLVPVIGVLASWLAFGQVPDAVELGGGVLVVGGVLFASRRRRALPRSPAEPAGAADRFAESARLAEASSRPRP</sequence>
<evidence type="ECO:0000256" key="7">
    <source>
        <dbReference type="SAM" id="Phobius"/>
    </source>
</evidence>
<evidence type="ECO:0000256" key="1">
    <source>
        <dbReference type="ARBA" id="ARBA00004141"/>
    </source>
</evidence>
<protein>
    <submittedName>
        <fullName evidence="9">Membrane protein</fullName>
    </submittedName>
</protein>
<dbReference type="PANTHER" id="PTHR32322">
    <property type="entry name" value="INNER MEMBRANE TRANSPORTER"/>
    <property type="match status" value="1"/>
</dbReference>
<evidence type="ECO:0000256" key="2">
    <source>
        <dbReference type="ARBA" id="ARBA00007362"/>
    </source>
</evidence>
<keyword evidence="4 7" id="KW-1133">Transmembrane helix</keyword>
<feature type="domain" description="EamA" evidence="8">
    <location>
        <begin position="143"/>
        <end position="284"/>
    </location>
</feature>
<feature type="transmembrane region" description="Helical" evidence="7">
    <location>
        <begin position="36"/>
        <end position="53"/>
    </location>
</feature>
<feature type="transmembrane region" description="Helical" evidence="7">
    <location>
        <begin position="267"/>
        <end position="284"/>
    </location>
</feature>
<comment type="similarity">
    <text evidence="2">Belongs to the EamA transporter family.</text>
</comment>
<organism evidence="9 10">
    <name type="scientific">Frondihabitans sucicola</name>
    <dbReference type="NCBI Taxonomy" id="1268041"/>
    <lineage>
        <taxon>Bacteria</taxon>
        <taxon>Bacillati</taxon>
        <taxon>Actinomycetota</taxon>
        <taxon>Actinomycetes</taxon>
        <taxon>Micrococcales</taxon>
        <taxon>Microbacteriaceae</taxon>
        <taxon>Frondihabitans</taxon>
    </lineage>
</organism>
<dbReference type="InterPro" id="IPR037185">
    <property type="entry name" value="EmrE-like"/>
</dbReference>
<dbReference type="RefSeq" id="WP_286345051.1">
    <property type="nucleotide sequence ID" value="NZ_AP027732.1"/>
</dbReference>
<dbReference type="InterPro" id="IPR000620">
    <property type="entry name" value="EamA_dom"/>
</dbReference>
<feature type="transmembrane region" description="Helical" evidence="7">
    <location>
        <begin position="117"/>
        <end position="133"/>
    </location>
</feature>
<gene>
    <name evidence="9" type="ORF">GCM10025867_02310</name>
</gene>
<evidence type="ECO:0000256" key="3">
    <source>
        <dbReference type="ARBA" id="ARBA00022692"/>
    </source>
</evidence>
<dbReference type="Pfam" id="PF00892">
    <property type="entry name" value="EamA"/>
    <property type="match status" value="2"/>
</dbReference>
<dbReference type="SUPFAM" id="SSF103481">
    <property type="entry name" value="Multidrug resistance efflux transporter EmrE"/>
    <property type="match status" value="2"/>
</dbReference>
<keyword evidence="5 7" id="KW-0472">Membrane</keyword>
<reference evidence="10" key="1">
    <citation type="journal article" date="2019" name="Int. J. Syst. Evol. Microbiol.">
        <title>The Global Catalogue of Microorganisms (GCM) 10K type strain sequencing project: providing services to taxonomists for standard genome sequencing and annotation.</title>
        <authorList>
            <consortium name="The Broad Institute Genomics Platform"/>
            <consortium name="The Broad Institute Genome Sequencing Center for Infectious Disease"/>
            <person name="Wu L."/>
            <person name="Ma J."/>
        </authorList>
    </citation>
    <scope>NUCLEOTIDE SEQUENCE [LARGE SCALE GENOMIC DNA]</scope>
    <source>
        <strain evidence="10">NBRC 108728</strain>
    </source>
</reference>
<dbReference type="InterPro" id="IPR050638">
    <property type="entry name" value="AA-Vitamin_Transporters"/>
</dbReference>
<comment type="subcellular location">
    <subcellularLocation>
        <location evidence="1">Membrane</location>
        <topology evidence="1">Multi-pass membrane protein</topology>
    </subcellularLocation>
</comment>
<feature type="transmembrane region" description="Helical" evidence="7">
    <location>
        <begin position="60"/>
        <end position="80"/>
    </location>
</feature>
<accession>A0ABM8GHY0</accession>
<evidence type="ECO:0000313" key="9">
    <source>
        <dbReference type="EMBL" id="BDZ47990.1"/>
    </source>
</evidence>
<keyword evidence="10" id="KW-1185">Reference proteome</keyword>
<feature type="transmembrane region" description="Helical" evidence="7">
    <location>
        <begin position="171"/>
        <end position="190"/>
    </location>
</feature>
<evidence type="ECO:0000256" key="4">
    <source>
        <dbReference type="ARBA" id="ARBA00022989"/>
    </source>
</evidence>
<feature type="transmembrane region" description="Helical" evidence="7">
    <location>
        <begin position="210"/>
        <end position="230"/>
    </location>
</feature>
<keyword evidence="3 7" id="KW-0812">Transmembrane</keyword>
<name>A0ABM8GHY0_9MICO</name>
<feature type="transmembrane region" description="Helical" evidence="7">
    <location>
        <begin position="139"/>
        <end position="159"/>
    </location>
</feature>
<evidence type="ECO:0000313" key="10">
    <source>
        <dbReference type="Proteomes" id="UP001321486"/>
    </source>
</evidence>
<evidence type="ECO:0000256" key="6">
    <source>
        <dbReference type="SAM" id="MobiDB-lite"/>
    </source>
</evidence>
<feature type="transmembrane region" description="Helical" evidence="7">
    <location>
        <begin position="242"/>
        <end position="261"/>
    </location>
</feature>
<feature type="domain" description="EamA" evidence="8">
    <location>
        <begin position="7"/>
        <end position="130"/>
    </location>
</feature>
<feature type="transmembrane region" description="Helical" evidence="7">
    <location>
        <begin position="86"/>
        <end position="108"/>
    </location>
</feature>